<evidence type="ECO:0000313" key="3">
    <source>
        <dbReference type="EMBL" id="KAJ7647383.1"/>
    </source>
</evidence>
<dbReference type="Gene3D" id="3.30.1370.110">
    <property type="match status" value="1"/>
</dbReference>
<dbReference type="InterPro" id="IPR002625">
    <property type="entry name" value="Smr_dom"/>
</dbReference>
<feature type="domain" description="Smr" evidence="2">
    <location>
        <begin position="358"/>
        <end position="414"/>
    </location>
</feature>
<feature type="region of interest" description="Disordered" evidence="1">
    <location>
        <begin position="162"/>
        <end position="203"/>
    </location>
</feature>
<dbReference type="Proteomes" id="UP001221142">
    <property type="component" value="Unassembled WGS sequence"/>
</dbReference>
<name>A0AAD7CHI9_9AGAR</name>
<reference evidence="3" key="1">
    <citation type="submission" date="2023-03" db="EMBL/GenBank/DDBJ databases">
        <title>Massive genome expansion in bonnet fungi (Mycena s.s.) driven by repeated elements and novel gene families across ecological guilds.</title>
        <authorList>
            <consortium name="Lawrence Berkeley National Laboratory"/>
            <person name="Harder C.B."/>
            <person name="Miyauchi S."/>
            <person name="Viragh M."/>
            <person name="Kuo A."/>
            <person name="Thoen E."/>
            <person name="Andreopoulos B."/>
            <person name="Lu D."/>
            <person name="Skrede I."/>
            <person name="Drula E."/>
            <person name="Henrissat B."/>
            <person name="Morin E."/>
            <person name="Kohler A."/>
            <person name="Barry K."/>
            <person name="LaButti K."/>
            <person name="Morin E."/>
            <person name="Salamov A."/>
            <person name="Lipzen A."/>
            <person name="Mereny Z."/>
            <person name="Hegedus B."/>
            <person name="Baldrian P."/>
            <person name="Stursova M."/>
            <person name="Weitz H."/>
            <person name="Taylor A."/>
            <person name="Grigoriev I.V."/>
            <person name="Nagy L.G."/>
            <person name="Martin F."/>
            <person name="Kauserud H."/>
        </authorList>
    </citation>
    <scope>NUCLEOTIDE SEQUENCE</scope>
    <source>
        <strain evidence="3">9284</strain>
    </source>
</reference>
<evidence type="ECO:0000256" key="1">
    <source>
        <dbReference type="SAM" id="MobiDB-lite"/>
    </source>
</evidence>
<organism evidence="3 4">
    <name type="scientific">Roridomyces roridus</name>
    <dbReference type="NCBI Taxonomy" id="1738132"/>
    <lineage>
        <taxon>Eukaryota</taxon>
        <taxon>Fungi</taxon>
        <taxon>Dikarya</taxon>
        <taxon>Basidiomycota</taxon>
        <taxon>Agaricomycotina</taxon>
        <taxon>Agaricomycetes</taxon>
        <taxon>Agaricomycetidae</taxon>
        <taxon>Agaricales</taxon>
        <taxon>Marasmiineae</taxon>
        <taxon>Mycenaceae</taxon>
        <taxon>Roridomyces</taxon>
    </lineage>
</organism>
<dbReference type="AlphaFoldDB" id="A0AAD7CHI9"/>
<protein>
    <recommendedName>
        <fullName evidence="2">Smr domain-containing protein</fullName>
    </recommendedName>
</protein>
<keyword evidence="4" id="KW-1185">Reference proteome</keyword>
<proteinExistence type="predicted"/>
<dbReference type="InterPro" id="IPR053020">
    <property type="entry name" value="Smr_domain_protein"/>
</dbReference>
<dbReference type="Pfam" id="PF01713">
    <property type="entry name" value="Smr"/>
    <property type="match status" value="1"/>
</dbReference>
<gene>
    <name evidence="3" type="ORF">FB45DRAFT_1019636</name>
</gene>
<comment type="caution">
    <text evidence="3">The sequence shown here is derived from an EMBL/GenBank/DDBJ whole genome shotgun (WGS) entry which is preliminary data.</text>
</comment>
<dbReference type="SUPFAM" id="SSF160443">
    <property type="entry name" value="SMR domain-like"/>
    <property type="match status" value="1"/>
</dbReference>
<dbReference type="EMBL" id="JARKIF010000002">
    <property type="protein sequence ID" value="KAJ7647383.1"/>
    <property type="molecule type" value="Genomic_DNA"/>
</dbReference>
<feature type="compositionally biased region" description="Polar residues" evidence="1">
    <location>
        <begin position="107"/>
        <end position="128"/>
    </location>
</feature>
<dbReference type="InterPro" id="IPR036063">
    <property type="entry name" value="Smr_dom_sf"/>
</dbReference>
<accession>A0AAD7CHI9</accession>
<evidence type="ECO:0000259" key="2">
    <source>
        <dbReference type="PROSITE" id="PS50828"/>
    </source>
</evidence>
<feature type="region of interest" description="Disordered" evidence="1">
    <location>
        <begin position="95"/>
        <end position="150"/>
    </location>
</feature>
<dbReference type="PANTHER" id="PTHR47417">
    <property type="entry name" value="SMR DOMAIN-CONTAINING PROTEIN YPL199C"/>
    <property type="match status" value="1"/>
</dbReference>
<sequence length="414" mass="45686">MHMDVQVLAIGFAFRLFFQVVSIPQALKALSLGLWEGVALSRALGEDNIPKFFSCALHLLFDFYFTEIWWHSTLTISISLALGFWLSDAPGTHEATRRVDSTKRTRSTTIHDSPTSHRSNRIRLSTKGTAVHVSRTKNEPNISSGSSPRPVVIAHDQTRALNTLTPPHTPGPSRFPGSLGLESPEAHPDGLQTPPPLLTPRALSYTPYLDDSASEQDIYDGEDELQTPLHLELRNLPVVEQSRLLFPEDSASVAGAGDDDASDLSLRSGTALSTISGIDAMLIAAKAERLRNEAWAEEKLQGRLTTELRDAETQQKIKEAFMLRREIVASSQRVQKLHDQAARRYLKARNLSNKQGVVDVHNLFVPEAVKAVETSLEAAILSGRKELQVIVGRGLHSKDHQPKLGPAITKEMQK</sequence>
<dbReference type="PROSITE" id="PS50828">
    <property type="entry name" value="SMR"/>
    <property type="match status" value="1"/>
</dbReference>
<dbReference type="PANTHER" id="PTHR47417:SF1">
    <property type="entry name" value="SMR DOMAIN-CONTAINING PROTEIN YPL199C"/>
    <property type="match status" value="1"/>
</dbReference>
<evidence type="ECO:0000313" key="4">
    <source>
        <dbReference type="Proteomes" id="UP001221142"/>
    </source>
</evidence>